<evidence type="ECO:0000313" key="1">
    <source>
        <dbReference type="EMBL" id="KAG1907326.1"/>
    </source>
</evidence>
<keyword evidence="2" id="KW-1185">Reference proteome</keyword>
<name>A0AAD4EJN4_9AGAM</name>
<protein>
    <recommendedName>
        <fullName evidence="3">G domain-containing protein</fullName>
    </recommendedName>
</protein>
<dbReference type="AlphaFoldDB" id="A0AAD4EJN4"/>
<proteinExistence type="predicted"/>
<gene>
    <name evidence="1" type="ORF">F5891DRAFT_975051</name>
</gene>
<dbReference type="EMBL" id="JABBWK010000003">
    <property type="protein sequence ID" value="KAG1907326.1"/>
    <property type="molecule type" value="Genomic_DNA"/>
</dbReference>
<evidence type="ECO:0008006" key="3">
    <source>
        <dbReference type="Google" id="ProtNLM"/>
    </source>
</evidence>
<sequence length="229" mass="25700">MNPKKIGRFRILVIGRASAGNTTVLSRVCNTPENPTIYSAGKKRGEMVFKSNPGFVFHDSRGGGGSEFEKVKAFIEGRSEEMKVENQLHAIWYCIPMDEASRSSTQCDTGSSKLSHPTVVKIQLMRKIVTVLDSIISKDIRHSPKCHVCLPNMDKDDADCEPLIERTAGTLDDEVLKQLFVSTQQTNLELCARENTFNYTETTSSKDPKEIKGRWAPGSHIFEQDYRKV</sequence>
<reference evidence="1" key="1">
    <citation type="journal article" date="2020" name="New Phytol.">
        <title>Comparative genomics reveals dynamic genome evolution in host specialist ectomycorrhizal fungi.</title>
        <authorList>
            <person name="Lofgren L.A."/>
            <person name="Nguyen N.H."/>
            <person name="Vilgalys R."/>
            <person name="Ruytinx J."/>
            <person name="Liao H.L."/>
            <person name="Branco S."/>
            <person name="Kuo A."/>
            <person name="LaButti K."/>
            <person name="Lipzen A."/>
            <person name="Andreopoulos W."/>
            <person name="Pangilinan J."/>
            <person name="Riley R."/>
            <person name="Hundley H."/>
            <person name="Na H."/>
            <person name="Barry K."/>
            <person name="Grigoriev I.V."/>
            <person name="Stajich J.E."/>
            <person name="Kennedy P.G."/>
        </authorList>
    </citation>
    <scope>NUCLEOTIDE SEQUENCE</scope>
    <source>
        <strain evidence="1">FC203</strain>
    </source>
</reference>
<comment type="caution">
    <text evidence="1">The sequence shown here is derived from an EMBL/GenBank/DDBJ whole genome shotgun (WGS) entry which is preliminary data.</text>
</comment>
<dbReference type="Proteomes" id="UP001195769">
    <property type="component" value="Unassembled WGS sequence"/>
</dbReference>
<evidence type="ECO:0000313" key="2">
    <source>
        <dbReference type="Proteomes" id="UP001195769"/>
    </source>
</evidence>
<dbReference type="Gene3D" id="3.40.50.300">
    <property type="entry name" value="P-loop containing nucleotide triphosphate hydrolases"/>
    <property type="match status" value="1"/>
</dbReference>
<accession>A0AAD4EJN4</accession>
<dbReference type="InterPro" id="IPR027417">
    <property type="entry name" value="P-loop_NTPase"/>
</dbReference>
<dbReference type="GeneID" id="64670783"/>
<organism evidence="1 2">
    <name type="scientific">Suillus fuscotomentosus</name>
    <dbReference type="NCBI Taxonomy" id="1912939"/>
    <lineage>
        <taxon>Eukaryota</taxon>
        <taxon>Fungi</taxon>
        <taxon>Dikarya</taxon>
        <taxon>Basidiomycota</taxon>
        <taxon>Agaricomycotina</taxon>
        <taxon>Agaricomycetes</taxon>
        <taxon>Agaricomycetidae</taxon>
        <taxon>Boletales</taxon>
        <taxon>Suillineae</taxon>
        <taxon>Suillaceae</taxon>
        <taxon>Suillus</taxon>
    </lineage>
</organism>
<dbReference type="RefSeq" id="XP_041232901.1">
    <property type="nucleotide sequence ID" value="XM_041376485.1"/>
</dbReference>